<sequence length="23" mass="2663">MFYCTLLTHCSSSHLHNSPKISR</sequence>
<organism evidence="1">
    <name type="scientific">Rhizophora mucronata</name>
    <name type="common">Asiatic mangrove</name>
    <dbReference type="NCBI Taxonomy" id="61149"/>
    <lineage>
        <taxon>Eukaryota</taxon>
        <taxon>Viridiplantae</taxon>
        <taxon>Streptophyta</taxon>
        <taxon>Embryophyta</taxon>
        <taxon>Tracheophyta</taxon>
        <taxon>Spermatophyta</taxon>
        <taxon>Magnoliopsida</taxon>
        <taxon>eudicotyledons</taxon>
        <taxon>Gunneridae</taxon>
        <taxon>Pentapetalae</taxon>
        <taxon>rosids</taxon>
        <taxon>fabids</taxon>
        <taxon>Malpighiales</taxon>
        <taxon>Rhizophoraceae</taxon>
        <taxon>Rhizophora</taxon>
    </lineage>
</organism>
<accession>A0A2P2PBK1</accession>
<dbReference type="EMBL" id="GGEC01071646">
    <property type="protein sequence ID" value="MBX52130.1"/>
    <property type="molecule type" value="Transcribed_RNA"/>
</dbReference>
<reference evidence="1" key="1">
    <citation type="submission" date="2018-02" db="EMBL/GenBank/DDBJ databases">
        <title>Rhizophora mucronata_Transcriptome.</title>
        <authorList>
            <person name="Meera S.P."/>
            <person name="Sreeshan A."/>
            <person name="Augustine A."/>
        </authorList>
    </citation>
    <scope>NUCLEOTIDE SEQUENCE</scope>
    <source>
        <tissue evidence="1">Leaf</tissue>
    </source>
</reference>
<proteinExistence type="predicted"/>
<dbReference type="AlphaFoldDB" id="A0A2P2PBK1"/>
<protein>
    <submittedName>
        <fullName evidence="1">Uncharacterized protein</fullName>
    </submittedName>
</protein>
<evidence type="ECO:0000313" key="1">
    <source>
        <dbReference type="EMBL" id="MBX52130.1"/>
    </source>
</evidence>
<name>A0A2P2PBK1_RHIMU</name>